<evidence type="ECO:0000256" key="1">
    <source>
        <dbReference type="ARBA" id="ARBA00004127"/>
    </source>
</evidence>
<feature type="chain" id="PRO_5045276636" evidence="10">
    <location>
        <begin position="21"/>
        <end position="71"/>
    </location>
</feature>
<dbReference type="PANTHER" id="PTHR12263:SF0">
    <property type="entry name" value="V-TYPE PROTON ATPASE SUBUNIT"/>
    <property type="match status" value="1"/>
</dbReference>
<comment type="similarity">
    <text evidence="2">Belongs to the V-ATPase e1/e2 subunit family.</text>
</comment>
<gene>
    <name evidence="11" type="primary">VMA9</name>
    <name evidence="11" type="ORF">CAAN4_H15676</name>
</gene>
<dbReference type="EMBL" id="OZ004260">
    <property type="protein sequence ID" value="CAK7921557.1"/>
    <property type="molecule type" value="Genomic_DNA"/>
</dbReference>
<feature type="signal peptide" evidence="10">
    <location>
        <begin position="1"/>
        <end position="20"/>
    </location>
</feature>
<evidence type="ECO:0000313" key="12">
    <source>
        <dbReference type="Proteomes" id="UP001497600"/>
    </source>
</evidence>
<feature type="transmembrane region" description="Helical" evidence="9">
    <location>
        <begin position="30"/>
        <end position="53"/>
    </location>
</feature>
<evidence type="ECO:0000256" key="2">
    <source>
        <dbReference type="ARBA" id="ARBA00008328"/>
    </source>
</evidence>
<proteinExistence type="inferred from homology"/>
<organism evidence="11 12">
    <name type="scientific">[Candida] anglica</name>
    <dbReference type="NCBI Taxonomy" id="148631"/>
    <lineage>
        <taxon>Eukaryota</taxon>
        <taxon>Fungi</taxon>
        <taxon>Dikarya</taxon>
        <taxon>Ascomycota</taxon>
        <taxon>Saccharomycotina</taxon>
        <taxon>Pichiomycetes</taxon>
        <taxon>Debaryomycetaceae</taxon>
        <taxon>Kurtzmaniella</taxon>
    </lineage>
</organism>
<evidence type="ECO:0000256" key="9">
    <source>
        <dbReference type="SAM" id="Phobius"/>
    </source>
</evidence>
<evidence type="ECO:0000256" key="7">
    <source>
        <dbReference type="ARBA" id="ARBA00023065"/>
    </source>
</evidence>
<keyword evidence="8 9" id="KW-0472">Membrane</keyword>
<dbReference type="Pfam" id="PF05493">
    <property type="entry name" value="ATP_synt_H"/>
    <property type="match status" value="1"/>
</dbReference>
<evidence type="ECO:0000256" key="6">
    <source>
        <dbReference type="ARBA" id="ARBA00022989"/>
    </source>
</evidence>
<accession>A0ABP0EMH6</accession>
<keyword evidence="6 9" id="KW-1133">Transmembrane helix</keyword>
<evidence type="ECO:0000256" key="4">
    <source>
        <dbReference type="ARBA" id="ARBA00022692"/>
    </source>
</evidence>
<keyword evidence="7" id="KW-0406">Ion transport</keyword>
<name>A0ABP0EMH6_9ASCO</name>
<protein>
    <submittedName>
        <fullName evidence="11">V-type proton ATPase subunit e</fullName>
    </submittedName>
</protein>
<evidence type="ECO:0000313" key="11">
    <source>
        <dbReference type="EMBL" id="CAK7921557.1"/>
    </source>
</evidence>
<dbReference type="Proteomes" id="UP001497600">
    <property type="component" value="Chromosome H"/>
</dbReference>
<keyword evidence="4 9" id="KW-0812">Transmembrane</keyword>
<keyword evidence="5" id="KW-0375">Hydrogen ion transport</keyword>
<dbReference type="PANTHER" id="PTHR12263">
    <property type="entry name" value="VACUOLAR ATP SYNTHASE SUBUNIT H"/>
    <property type="match status" value="1"/>
</dbReference>
<evidence type="ECO:0000256" key="5">
    <source>
        <dbReference type="ARBA" id="ARBA00022781"/>
    </source>
</evidence>
<keyword evidence="12" id="KW-1185">Reference proteome</keyword>
<evidence type="ECO:0000256" key="3">
    <source>
        <dbReference type="ARBA" id="ARBA00022448"/>
    </source>
</evidence>
<keyword evidence="10" id="KW-0732">Signal</keyword>
<sequence>MSGYTVILVFLLTAALSTLAWIFAPKQNQTVWRSSVILGLSMCYLMWAITYLAQLHPLEAPRRSNLRPEKK</sequence>
<dbReference type="InterPro" id="IPR008389">
    <property type="entry name" value="ATPase_V0-cplx_e1/e2_su"/>
</dbReference>
<evidence type="ECO:0000256" key="8">
    <source>
        <dbReference type="ARBA" id="ARBA00023136"/>
    </source>
</evidence>
<evidence type="ECO:0000256" key="10">
    <source>
        <dbReference type="SAM" id="SignalP"/>
    </source>
</evidence>
<comment type="subcellular location">
    <subcellularLocation>
        <location evidence="1">Endomembrane system</location>
        <topology evidence="1">Multi-pass membrane protein</topology>
    </subcellularLocation>
</comment>
<reference evidence="11 12" key="1">
    <citation type="submission" date="2024-01" db="EMBL/GenBank/DDBJ databases">
        <authorList>
            <consortium name="Genoscope - CEA"/>
            <person name="William W."/>
        </authorList>
    </citation>
    <scope>NUCLEOTIDE SEQUENCE [LARGE SCALE GENOMIC DNA]</scope>
    <source>
        <strain evidence="11 12">29B2s-10</strain>
    </source>
</reference>
<keyword evidence="3" id="KW-0813">Transport</keyword>